<reference evidence="2" key="1">
    <citation type="submission" date="2024-05" db="EMBL/GenBank/DDBJ databases">
        <title>Alkalihalobacillus sp. strain MEB203 novel alkaliphilic bacterium from Lonar Lake, India.</title>
        <authorList>
            <person name="Joshi A."/>
            <person name="Thite S."/>
            <person name="Mengade P."/>
        </authorList>
    </citation>
    <scope>NUCLEOTIDE SEQUENCE</scope>
    <source>
        <strain evidence="2">MEB 203</strain>
    </source>
</reference>
<organism evidence="2 3">
    <name type="scientific">Alkalihalobacterium chitinilyticum</name>
    <dbReference type="NCBI Taxonomy" id="2980103"/>
    <lineage>
        <taxon>Bacteria</taxon>
        <taxon>Bacillati</taxon>
        <taxon>Bacillota</taxon>
        <taxon>Bacilli</taxon>
        <taxon>Bacillales</taxon>
        <taxon>Bacillaceae</taxon>
        <taxon>Alkalihalobacterium</taxon>
    </lineage>
</organism>
<evidence type="ECO:0000259" key="1">
    <source>
        <dbReference type="Pfam" id="PF01636"/>
    </source>
</evidence>
<dbReference type="Pfam" id="PF01636">
    <property type="entry name" value="APH"/>
    <property type="match status" value="1"/>
</dbReference>
<dbReference type="InterPro" id="IPR051678">
    <property type="entry name" value="AGP_Transferase"/>
</dbReference>
<feature type="domain" description="Aminoglycoside phosphotransferase" evidence="1">
    <location>
        <begin position="24"/>
        <end position="262"/>
    </location>
</feature>
<dbReference type="Gene3D" id="3.30.200.20">
    <property type="entry name" value="Phosphorylase Kinase, domain 1"/>
    <property type="match status" value="1"/>
</dbReference>
<gene>
    <name evidence="2" type="ORF">N7Z68_13230</name>
</gene>
<dbReference type="Proteomes" id="UP001148125">
    <property type="component" value="Unassembled WGS sequence"/>
</dbReference>
<proteinExistence type="predicted"/>
<keyword evidence="3" id="KW-1185">Reference proteome</keyword>
<dbReference type="Gene3D" id="3.90.1200.10">
    <property type="match status" value="1"/>
</dbReference>
<name>A0ABT5VFW0_9BACI</name>
<evidence type="ECO:0000313" key="3">
    <source>
        <dbReference type="Proteomes" id="UP001148125"/>
    </source>
</evidence>
<dbReference type="RefSeq" id="WP_275118946.1">
    <property type="nucleotide sequence ID" value="NZ_JAOTPO010000008.1"/>
</dbReference>
<dbReference type="SUPFAM" id="SSF56112">
    <property type="entry name" value="Protein kinase-like (PK-like)"/>
    <property type="match status" value="1"/>
</dbReference>
<dbReference type="InterPro" id="IPR002575">
    <property type="entry name" value="Aminoglycoside_PTrfase"/>
</dbReference>
<evidence type="ECO:0000313" key="2">
    <source>
        <dbReference type="EMBL" id="MDE5414337.1"/>
    </source>
</evidence>
<sequence>MNKKVKEILEIANRNGILLEESSVKINESGLDFQVVHAVDQEGVQWILRLPRREDSMAKTAVEKNVLDVVSRHVSFEVPVWSVYTEDFIAYKQLSGTPAGTVDPGIQDYIWEFNQNHVPESYLKSLGEVLAELHHVPKELLNIPGFKVQTADEARAEMKKRMTGVKEKYGVSDTLWARWQAWVDNDSMWPKHTGLIHGDVHAGHTLINRLAEVTGLIDWTEAAVTDVSKDFVGPYMIFGEQALEQIIAAYEAAGGVTWPLMKQHIIEIQATSAIDIAEFAESSGLKEYEQMAKESLGVEK</sequence>
<protein>
    <submittedName>
        <fullName evidence="2">Macrolide 2'-phosphotransferase</fullName>
    </submittedName>
</protein>
<accession>A0ABT5VFW0</accession>
<dbReference type="PANTHER" id="PTHR21310">
    <property type="entry name" value="AMINOGLYCOSIDE PHOSPHOTRANSFERASE-RELATED-RELATED"/>
    <property type="match status" value="1"/>
</dbReference>
<dbReference type="EMBL" id="JAOTPO010000008">
    <property type="protein sequence ID" value="MDE5414337.1"/>
    <property type="molecule type" value="Genomic_DNA"/>
</dbReference>
<dbReference type="InterPro" id="IPR011009">
    <property type="entry name" value="Kinase-like_dom_sf"/>
</dbReference>
<dbReference type="CDD" id="cd05152">
    <property type="entry name" value="MPH2"/>
    <property type="match status" value="1"/>
</dbReference>
<dbReference type="PANTHER" id="PTHR21310:SF15">
    <property type="entry name" value="AMINOGLYCOSIDE PHOSPHOTRANSFERASE DOMAIN-CONTAINING PROTEIN"/>
    <property type="match status" value="1"/>
</dbReference>
<comment type="caution">
    <text evidence="2">The sequence shown here is derived from an EMBL/GenBank/DDBJ whole genome shotgun (WGS) entry which is preliminary data.</text>
</comment>